<dbReference type="RefSeq" id="WP_213528582.1">
    <property type="nucleotide sequence ID" value="NZ_BOVJ01000062.1"/>
</dbReference>
<dbReference type="EMBL" id="BOVJ01000062">
    <property type="protein sequence ID" value="GIQ63400.1"/>
    <property type="molecule type" value="Genomic_DNA"/>
</dbReference>
<evidence type="ECO:0000313" key="4">
    <source>
        <dbReference type="EMBL" id="GIQ63400.1"/>
    </source>
</evidence>
<dbReference type="Gene3D" id="3.40.50.300">
    <property type="entry name" value="P-loop containing nucleotide triphosphate hydrolases"/>
    <property type="match status" value="1"/>
</dbReference>
<name>A0ABQ4N5G0_9BACL</name>
<proteinExistence type="inferred from homology"/>
<evidence type="ECO:0000259" key="3">
    <source>
        <dbReference type="Pfam" id="PF00005"/>
    </source>
</evidence>
<dbReference type="InterPro" id="IPR027417">
    <property type="entry name" value="P-loop_NTPase"/>
</dbReference>
<organism evidence="4 5">
    <name type="scientific">Paenibacillus cisolokensis</name>
    <dbReference type="NCBI Taxonomy" id="1658519"/>
    <lineage>
        <taxon>Bacteria</taxon>
        <taxon>Bacillati</taxon>
        <taxon>Bacillota</taxon>
        <taxon>Bacilli</taxon>
        <taxon>Bacillales</taxon>
        <taxon>Paenibacillaceae</taxon>
        <taxon>Paenibacillus</taxon>
    </lineage>
</organism>
<dbReference type="Proteomes" id="UP000680304">
    <property type="component" value="Unassembled WGS sequence"/>
</dbReference>
<comment type="caution">
    <text evidence="4">The sequence shown here is derived from an EMBL/GenBank/DDBJ whole genome shotgun (WGS) entry which is preliminary data.</text>
</comment>
<reference evidence="4 5" key="1">
    <citation type="submission" date="2021-04" db="EMBL/GenBank/DDBJ databases">
        <title>Draft genome sequence of Paenibacillus cisolokensis, LC2-13A.</title>
        <authorList>
            <person name="Uke A."/>
            <person name="Chhe C."/>
            <person name="Baramee S."/>
            <person name="Kosugi A."/>
        </authorList>
    </citation>
    <scope>NUCLEOTIDE SEQUENCE [LARGE SCALE GENOMIC DNA]</scope>
    <source>
        <strain evidence="4 5">LC2-13A</strain>
    </source>
</reference>
<gene>
    <name evidence="4" type="ORF">PACILC2_19680</name>
</gene>
<evidence type="ECO:0000256" key="1">
    <source>
        <dbReference type="ARBA" id="ARBA00005417"/>
    </source>
</evidence>
<feature type="domain" description="ABC transporter" evidence="3">
    <location>
        <begin position="19"/>
        <end position="61"/>
    </location>
</feature>
<dbReference type="Pfam" id="PF00005">
    <property type="entry name" value="ABC_tran"/>
    <property type="match status" value="1"/>
</dbReference>
<dbReference type="PANTHER" id="PTHR43335">
    <property type="entry name" value="ABC TRANSPORTER, ATP-BINDING PROTEIN"/>
    <property type="match status" value="1"/>
</dbReference>
<dbReference type="InterPro" id="IPR003439">
    <property type="entry name" value="ABC_transporter-like_ATP-bd"/>
</dbReference>
<evidence type="ECO:0000313" key="5">
    <source>
        <dbReference type="Proteomes" id="UP000680304"/>
    </source>
</evidence>
<comment type="similarity">
    <text evidence="1">Belongs to the ABC transporter superfamily.</text>
</comment>
<sequence>MNIQIQALSKIYDGEKQALNEVDLSISPGMLGLFGPNGDGKSIIMQILATIIPPTSGKVQIGPY</sequence>
<dbReference type="PANTHER" id="PTHR43335:SF2">
    <property type="entry name" value="ABC TRANSPORTER, ATP-BINDING PROTEIN"/>
    <property type="match status" value="1"/>
</dbReference>
<evidence type="ECO:0000256" key="2">
    <source>
        <dbReference type="ARBA" id="ARBA00022448"/>
    </source>
</evidence>
<keyword evidence="2" id="KW-0813">Transport</keyword>
<protein>
    <recommendedName>
        <fullName evidence="3">ABC transporter domain-containing protein</fullName>
    </recommendedName>
</protein>
<accession>A0ABQ4N5G0</accession>
<keyword evidence="5" id="KW-1185">Reference proteome</keyword>
<dbReference type="SUPFAM" id="SSF52540">
    <property type="entry name" value="P-loop containing nucleoside triphosphate hydrolases"/>
    <property type="match status" value="1"/>
</dbReference>